<dbReference type="EMBL" id="JARVKM010000023">
    <property type="protein sequence ID" value="KAK9777182.1"/>
    <property type="molecule type" value="Genomic_DNA"/>
</dbReference>
<keyword evidence="4 6" id="KW-1133">Transmembrane helix</keyword>
<keyword evidence="9" id="KW-1185">Reference proteome</keyword>
<feature type="transmembrane region" description="Helical" evidence="6">
    <location>
        <begin position="330"/>
        <end position="347"/>
    </location>
</feature>
<protein>
    <submittedName>
        <fullName evidence="8">Major facilitator superfamily domain-containing protein</fullName>
    </submittedName>
</protein>
<organism evidence="8 9">
    <name type="scientific">Seiridium cardinale</name>
    <dbReference type="NCBI Taxonomy" id="138064"/>
    <lineage>
        <taxon>Eukaryota</taxon>
        <taxon>Fungi</taxon>
        <taxon>Dikarya</taxon>
        <taxon>Ascomycota</taxon>
        <taxon>Pezizomycotina</taxon>
        <taxon>Sordariomycetes</taxon>
        <taxon>Xylariomycetidae</taxon>
        <taxon>Amphisphaeriales</taxon>
        <taxon>Sporocadaceae</taxon>
        <taxon>Seiridium</taxon>
    </lineage>
</organism>
<comment type="subcellular location">
    <subcellularLocation>
        <location evidence="1">Membrane</location>
        <topology evidence="1">Multi-pass membrane protein</topology>
    </subcellularLocation>
</comment>
<keyword evidence="3 6" id="KW-0812">Transmembrane</keyword>
<feature type="transmembrane region" description="Helical" evidence="6">
    <location>
        <begin position="151"/>
        <end position="172"/>
    </location>
</feature>
<evidence type="ECO:0000256" key="6">
    <source>
        <dbReference type="SAM" id="Phobius"/>
    </source>
</evidence>
<evidence type="ECO:0000259" key="7">
    <source>
        <dbReference type="PROSITE" id="PS50850"/>
    </source>
</evidence>
<dbReference type="PANTHER" id="PTHR43791:SF52">
    <property type="entry name" value="TRANSPORTER, PUTATIVE (AFU_ORTHOLOGUE AFUA_1G11820)-RELATED"/>
    <property type="match status" value="1"/>
</dbReference>
<dbReference type="PROSITE" id="PS50850">
    <property type="entry name" value="MFS"/>
    <property type="match status" value="1"/>
</dbReference>
<evidence type="ECO:0000256" key="4">
    <source>
        <dbReference type="ARBA" id="ARBA00022989"/>
    </source>
</evidence>
<dbReference type="SUPFAM" id="SSF103473">
    <property type="entry name" value="MFS general substrate transporter"/>
    <property type="match status" value="1"/>
</dbReference>
<accession>A0ABR2XTW5</accession>
<name>A0ABR2XTW5_9PEZI</name>
<keyword evidence="2" id="KW-0813">Transport</keyword>
<evidence type="ECO:0000313" key="8">
    <source>
        <dbReference type="EMBL" id="KAK9777182.1"/>
    </source>
</evidence>
<dbReference type="Gene3D" id="1.20.1250.20">
    <property type="entry name" value="MFS general substrate transporter like domains"/>
    <property type="match status" value="2"/>
</dbReference>
<evidence type="ECO:0000256" key="3">
    <source>
        <dbReference type="ARBA" id="ARBA00022692"/>
    </source>
</evidence>
<comment type="caution">
    <text evidence="8">The sequence shown here is derived from an EMBL/GenBank/DDBJ whole genome shotgun (WGS) entry which is preliminary data.</text>
</comment>
<feature type="transmembrane region" description="Helical" evidence="6">
    <location>
        <begin position="98"/>
        <end position="119"/>
    </location>
</feature>
<feature type="transmembrane region" description="Helical" evidence="6">
    <location>
        <begin position="184"/>
        <end position="207"/>
    </location>
</feature>
<feature type="transmembrane region" description="Helical" evidence="6">
    <location>
        <begin position="449"/>
        <end position="471"/>
    </location>
</feature>
<feature type="transmembrane region" description="Helical" evidence="6">
    <location>
        <begin position="290"/>
        <end position="310"/>
    </location>
</feature>
<feature type="transmembrane region" description="Helical" evidence="6">
    <location>
        <begin position="219"/>
        <end position="242"/>
    </location>
</feature>
<dbReference type="InterPro" id="IPR036259">
    <property type="entry name" value="MFS_trans_sf"/>
</dbReference>
<feature type="domain" description="Major facilitator superfamily (MFS) profile" evidence="7">
    <location>
        <begin position="60"/>
        <end position="476"/>
    </location>
</feature>
<dbReference type="InterPro" id="IPR020846">
    <property type="entry name" value="MFS_dom"/>
</dbReference>
<keyword evidence="5 6" id="KW-0472">Membrane</keyword>
<evidence type="ECO:0000256" key="1">
    <source>
        <dbReference type="ARBA" id="ARBA00004141"/>
    </source>
</evidence>
<dbReference type="Pfam" id="PF07690">
    <property type="entry name" value="MFS_1"/>
    <property type="match status" value="1"/>
</dbReference>
<gene>
    <name evidence="8" type="ORF">SCAR479_06250</name>
</gene>
<proteinExistence type="predicted"/>
<dbReference type="Proteomes" id="UP001465668">
    <property type="component" value="Unassembled WGS sequence"/>
</dbReference>
<feature type="transmembrane region" description="Helical" evidence="6">
    <location>
        <begin position="354"/>
        <end position="371"/>
    </location>
</feature>
<evidence type="ECO:0000313" key="9">
    <source>
        <dbReference type="Proteomes" id="UP001465668"/>
    </source>
</evidence>
<reference evidence="8 9" key="1">
    <citation type="submission" date="2024-02" db="EMBL/GenBank/DDBJ databases">
        <title>First draft genome assembly of two strains of Seiridium cardinale.</title>
        <authorList>
            <person name="Emiliani G."/>
            <person name="Scali E."/>
        </authorList>
    </citation>
    <scope>NUCLEOTIDE SEQUENCE [LARGE SCALE GENOMIC DNA]</scope>
    <source>
        <strain evidence="8 9">BM-138-000479</strain>
    </source>
</reference>
<evidence type="ECO:0000256" key="2">
    <source>
        <dbReference type="ARBA" id="ARBA00022448"/>
    </source>
</evidence>
<feature type="transmembrane region" description="Helical" evidence="6">
    <location>
        <begin position="416"/>
        <end position="437"/>
    </location>
</feature>
<feature type="transmembrane region" description="Helical" evidence="6">
    <location>
        <begin position="383"/>
        <end position="404"/>
    </location>
</feature>
<sequence>MAANDDFIDSSNMSGFISVAELEKTSSSMEESTSWESDVTNAKAERKLLLKIDFSLPKDVYPILFVIYMLSFLDRINISNARIQGLSEDLDISGNKFNIALFIYFVPYILLEVPSNMIIRKVRPSLYLSGLMFSWGIVNMCMGFVRSFQGLVVLRFLLGAAEAGVLPGIIYLTSMYYKRHEFQLRMSCLFGSTLVGGAFGGLLAYAIARLAQPRGYKAWRWIFIIEGSATAFIAIIAAFLIVDWPEQCRFLNAAEKDLLKRRLAEDGADCARMDTLNKHAYKLIFRDWKIWLGSVIYMGLGTTGYATTFFMPTILNGFGWKAEDAQIRTIPIYAVSAVGMLIVAYLSDRCRHRYGFIMLGCSIATIGYGMLLHQISLSQDTKFAAVFLISMGGNMATPMALAWLSNNVSGHWKRAFSSGFQVTLGNFSGIIGTNIFLPSEAPGYFTGYGASLTMLWVGAISATAMFVGLMIENRKRSAGKRNYRLARPDEYVKNMGDDHPSFRFTL</sequence>
<evidence type="ECO:0000256" key="5">
    <source>
        <dbReference type="ARBA" id="ARBA00023136"/>
    </source>
</evidence>
<feature type="transmembrane region" description="Helical" evidence="6">
    <location>
        <begin position="126"/>
        <end position="145"/>
    </location>
</feature>
<dbReference type="PANTHER" id="PTHR43791">
    <property type="entry name" value="PERMEASE-RELATED"/>
    <property type="match status" value="1"/>
</dbReference>
<dbReference type="InterPro" id="IPR011701">
    <property type="entry name" value="MFS"/>
</dbReference>